<dbReference type="AlphaFoldDB" id="A0A0S2DXZ3"/>
<dbReference type="KEGG" id="lab:LA76x_0564"/>
<keyword evidence="2" id="KW-0808">Transferase</keyword>
<dbReference type="InterPro" id="IPR027843">
    <property type="entry name" value="DUF4440"/>
</dbReference>
<protein>
    <submittedName>
        <fullName evidence="2">Calcium/calmodulin dependent kinase II Association family protein</fullName>
    </submittedName>
</protein>
<organism evidence="2 3">
    <name type="scientific">Lysobacter antibioticus</name>
    <dbReference type="NCBI Taxonomy" id="84531"/>
    <lineage>
        <taxon>Bacteria</taxon>
        <taxon>Pseudomonadati</taxon>
        <taxon>Pseudomonadota</taxon>
        <taxon>Gammaproteobacteria</taxon>
        <taxon>Lysobacterales</taxon>
        <taxon>Lysobacteraceae</taxon>
        <taxon>Lysobacter</taxon>
    </lineage>
</organism>
<name>A0A0S2DXZ3_LYSAN</name>
<dbReference type="EMBL" id="CP011129">
    <property type="protein sequence ID" value="ALN78725.1"/>
    <property type="molecule type" value="Genomic_DNA"/>
</dbReference>
<evidence type="ECO:0000313" key="3">
    <source>
        <dbReference type="Proteomes" id="UP000060787"/>
    </source>
</evidence>
<evidence type="ECO:0000313" key="2">
    <source>
        <dbReference type="EMBL" id="ALN78725.1"/>
    </source>
</evidence>
<keyword evidence="3" id="KW-1185">Reference proteome</keyword>
<dbReference type="Pfam" id="PF14534">
    <property type="entry name" value="DUF4440"/>
    <property type="match status" value="1"/>
</dbReference>
<dbReference type="RefSeq" id="WP_057916487.1">
    <property type="nucleotide sequence ID" value="NZ_CP011129.1"/>
</dbReference>
<accession>A0A0S2DXZ3</accession>
<sequence>MSTTKQKGEIERLEKAFWQSILEGSPQVATEMLTEPALMVSGHGAHKFDHATYTKMANDDRVKLLDYKISAMDVLLPTDDVAVASYRVLQKVAMEGKTTEMDVYDTSTWVKVGDQWRCVMHTESPADSKKH</sequence>
<dbReference type="KEGG" id="laq:GLA29479_2638"/>
<dbReference type="OrthoDB" id="121974at2"/>
<dbReference type="STRING" id="84531.LA76x_0564"/>
<dbReference type="GO" id="GO:0016301">
    <property type="term" value="F:kinase activity"/>
    <property type="evidence" value="ECO:0007669"/>
    <property type="project" value="UniProtKB-KW"/>
</dbReference>
<dbReference type="eggNOG" id="ENOG5033046">
    <property type="taxonomic scope" value="Bacteria"/>
</dbReference>
<evidence type="ECO:0000259" key="1">
    <source>
        <dbReference type="Pfam" id="PF14534"/>
    </source>
</evidence>
<reference evidence="2 3" key="1">
    <citation type="journal article" date="2015" name="BMC Genomics">
        <title>Comparative genomics and metabolic profiling of the genus Lysobacter.</title>
        <authorList>
            <person name="de Bruijn I."/>
            <person name="Cheng X."/>
            <person name="de Jager V."/>
            <person name="Exposito R.G."/>
            <person name="Watrous J."/>
            <person name="Patel N."/>
            <person name="Postma J."/>
            <person name="Dorrestein P.C."/>
            <person name="Kobayashi D."/>
            <person name="Raaijmakers J.M."/>
        </authorList>
    </citation>
    <scope>NUCLEOTIDE SEQUENCE [LARGE SCALE GENOMIC DNA]</scope>
    <source>
        <strain evidence="2 3">76</strain>
    </source>
</reference>
<dbReference type="InterPro" id="IPR032710">
    <property type="entry name" value="NTF2-like_dom_sf"/>
</dbReference>
<dbReference type="SUPFAM" id="SSF54427">
    <property type="entry name" value="NTF2-like"/>
    <property type="match status" value="1"/>
</dbReference>
<gene>
    <name evidence="2" type="ORF">LA76x_0564</name>
</gene>
<proteinExistence type="predicted"/>
<feature type="domain" description="DUF4440" evidence="1">
    <location>
        <begin position="10"/>
        <end position="118"/>
    </location>
</feature>
<keyword evidence="2" id="KW-0418">Kinase</keyword>
<dbReference type="Proteomes" id="UP000060787">
    <property type="component" value="Chromosome"/>
</dbReference>
<dbReference type="PATRIC" id="fig|84531.7.peg.2586"/>
<dbReference type="Gene3D" id="3.10.450.50">
    <property type="match status" value="1"/>
</dbReference>